<feature type="compositionally biased region" description="Basic and acidic residues" evidence="1">
    <location>
        <begin position="1"/>
        <end position="10"/>
    </location>
</feature>
<evidence type="ECO:0000256" key="1">
    <source>
        <dbReference type="SAM" id="MobiDB-lite"/>
    </source>
</evidence>
<name>A0A7S3LC25_9STRA</name>
<protein>
    <submittedName>
        <fullName evidence="2">Uncharacterized protein</fullName>
    </submittedName>
</protein>
<feature type="region of interest" description="Disordered" evidence="1">
    <location>
        <begin position="1"/>
        <end position="69"/>
    </location>
</feature>
<sequence length="141" mass="15891">MKRGDSEISHNRSSKKTKADPSDQNPPTEERNDSNRPQMSASIAPSGPSQDTSRPTRRLAGFAPSMDAAAEKLAPPSPMSLALLHLPFPQATLPCHRPASRLSREEFRQRLIWTIDEALRIVDDDREYETTTNIRNVRRED</sequence>
<organism evidence="2">
    <name type="scientific">Amphora coffeiformis</name>
    <dbReference type="NCBI Taxonomy" id="265554"/>
    <lineage>
        <taxon>Eukaryota</taxon>
        <taxon>Sar</taxon>
        <taxon>Stramenopiles</taxon>
        <taxon>Ochrophyta</taxon>
        <taxon>Bacillariophyta</taxon>
        <taxon>Bacillariophyceae</taxon>
        <taxon>Bacillariophycidae</taxon>
        <taxon>Thalassiophysales</taxon>
        <taxon>Catenulaceae</taxon>
        <taxon>Amphora</taxon>
    </lineage>
</organism>
<accession>A0A7S3LC25</accession>
<evidence type="ECO:0000313" key="2">
    <source>
        <dbReference type="EMBL" id="CAE0417498.1"/>
    </source>
</evidence>
<gene>
    <name evidence="2" type="ORF">ACOF00016_LOCUS14416</name>
</gene>
<dbReference type="EMBL" id="HBIM01018901">
    <property type="protein sequence ID" value="CAE0417498.1"/>
    <property type="molecule type" value="Transcribed_RNA"/>
</dbReference>
<feature type="compositionally biased region" description="Polar residues" evidence="1">
    <location>
        <begin position="35"/>
        <end position="53"/>
    </location>
</feature>
<reference evidence="2" key="1">
    <citation type="submission" date="2021-01" db="EMBL/GenBank/DDBJ databases">
        <authorList>
            <person name="Corre E."/>
            <person name="Pelletier E."/>
            <person name="Niang G."/>
            <person name="Scheremetjew M."/>
            <person name="Finn R."/>
            <person name="Kale V."/>
            <person name="Holt S."/>
            <person name="Cochrane G."/>
            <person name="Meng A."/>
            <person name="Brown T."/>
            <person name="Cohen L."/>
        </authorList>
    </citation>
    <scope>NUCLEOTIDE SEQUENCE</scope>
    <source>
        <strain evidence="2">CCMP127</strain>
    </source>
</reference>
<proteinExistence type="predicted"/>
<dbReference type="AlphaFoldDB" id="A0A7S3LC25"/>